<evidence type="ECO:0000313" key="1">
    <source>
        <dbReference type="EMBL" id="CCD44143.1"/>
    </source>
</evidence>
<dbReference type="EMBL" id="FQ790270">
    <property type="protein sequence ID" value="CCD44143.1"/>
    <property type="molecule type" value="Genomic_DNA"/>
</dbReference>
<sequence length="69" mass="7967">MPEVESSIKFRYSDCSIKSRTEIRILNLLPPTDANPDALHCTLSVANSRKSLYAELYRIQHIWGNESMR</sequence>
<organism evidence="1 2">
    <name type="scientific">Botryotinia fuckeliana (strain T4)</name>
    <name type="common">Noble rot fungus</name>
    <name type="synonym">Botrytis cinerea</name>
    <dbReference type="NCBI Taxonomy" id="999810"/>
    <lineage>
        <taxon>Eukaryota</taxon>
        <taxon>Fungi</taxon>
        <taxon>Dikarya</taxon>
        <taxon>Ascomycota</taxon>
        <taxon>Pezizomycotina</taxon>
        <taxon>Leotiomycetes</taxon>
        <taxon>Helotiales</taxon>
        <taxon>Sclerotiniaceae</taxon>
        <taxon>Botrytis</taxon>
    </lineage>
</organism>
<dbReference type="InParanoid" id="G2XUH3"/>
<proteinExistence type="predicted"/>
<accession>G2XUH3</accession>
<dbReference type="OrthoDB" id="2157530at2759"/>
<protein>
    <recommendedName>
        <fullName evidence="3">Heterokaryon incompatibility domain-containing protein</fullName>
    </recommendedName>
</protein>
<gene>
    <name evidence="1" type="ORF">BofuT4_uP057230.1</name>
</gene>
<evidence type="ECO:0000313" key="2">
    <source>
        <dbReference type="Proteomes" id="UP000008177"/>
    </source>
</evidence>
<dbReference type="Proteomes" id="UP000008177">
    <property type="component" value="Unplaced contigs"/>
</dbReference>
<name>G2XUH3_BOTF4</name>
<dbReference type="AlphaFoldDB" id="G2XUH3"/>
<reference evidence="2" key="1">
    <citation type="journal article" date="2011" name="PLoS Genet.">
        <title>Genomic analysis of the necrotrophic fungal pathogens Sclerotinia sclerotiorum and Botrytis cinerea.</title>
        <authorList>
            <person name="Amselem J."/>
            <person name="Cuomo C.A."/>
            <person name="van Kan J.A."/>
            <person name="Viaud M."/>
            <person name="Benito E.P."/>
            <person name="Couloux A."/>
            <person name="Coutinho P.M."/>
            <person name="de Vries R.P."/>
            <person name="Dyer P.S."/>
            <person name="Fillinger S."/>
            <person name="Fournier E."/>
            <person name="Gout L."/>
            <person name="Hahn M."/>
            <person name="Kohn L."/>
            <person name="Lapalu N."/>
            <person name="Plummer K.M."/>
            <person name="Pradier J.M."/>
            <person name="Quevillon E."/>
            <person name="Sharon A."/>
            <person name="Simon A."/>
            <person name="ten Have A."/>
            <person name="Tudzynski B."/>
            <person name="Tudzynski P."/>
            <person name="Wincker P."/>
            <person name="Andrew M."/>
            <person name="Anthouard V."/>
            <person name="Beever R.E."/>
            <person name="Beffa R."/>
            <person name="Benoit I."/>
            <person name="Bouzid O."/>
            <person name="Brault B."/>
            <person name="Chen Z."/>
            <person name="Choquer M."/>
            <person name="Collemare J."/>
            <person name="Cotton P."/>
            <person name="Danchin E.G."/>
            <person name="Da Silva C."/>
            <person name="Gautier A."/>
            <person name="Giraud C."/>
            <person name="Giraud T."/>
            <person name="Gonzalez C."/>
            <person name="Grossetete S."/>
            <person name="Guldener U."/>
            <person name="Henrissat B."/>
            <person name="Howlett B.J."/>
            <person name="Kodira C."/>
            <person name="Kretschmer M."/>
            <person name="Lappartient A."/>
            <person name="Leroch M."/>
            <person name="Levis C."/>
            <person name="Mauceli E."/>
            <person name="Neuveglise C."/>
            <person name="Oeser B."/>
            <person name="Pearson M."/>
            <person name="Poulain J."/>
            <person name="Poussereau N."/>
            <person name="Quesneville H."/>
            <person name="Rascle C."/>
            <person name="Schumacher J."/>
            <person name="Segurens B."/>
            <person name="Sexton A."/>
            <person name="Silva E."/>
            <person name="Sirven C."/>
            <person name="Soanes D.M."/>
            <person name="Talbot N.J."/>
            <person name="Templeton M."/>
            <person name="Yandava C."/>
            <person name="Yarden O."/>
            <person name="Zeng Q."/>
            <person name="Rollins J.A."/>
            <person name="Lebrun M.H."/>
            <person name="Dickman M."/>
        </authorList>
    </citation>
    <scope>NUCLEOTIDE SEQUENCE [LARGE SCALE GENOMIC DNA]</scope>
    <source>
        <strain evidence="2">T4</strain>
    </source>
</reference>
<dbReference type="HOGENOM" id="CLU_2775627_0_0_1"/>
<evidence type="ECO:0008006" key="3">
    <source>
        <dbReference type="Google" id="ProtNLM"/>
    </source>
</evidence>